<reference evidence="2" key="1">
    <citation type="submission" date="2015-10" db="EMBL/GenBank/DDBJ databases">
        <title>Genome of Paenibacillus bovis sp. nov.</title>
        <authorList>
            <person name="Wu Z."/>
            <person name="Gao C."/>
            <person name="Liu Z."/>
            <person name="Zheng H."/>
        </authorList>
    </citation>
    <scope>NUCLEOTIDE SEQUENCE [LARGE SCALE GENOMIC DNA]</scope>
    <source>
        <strain evidence="2">BD3526</strain>
    </source>
</reference>
<evidence type="ECO:0000313" key="1">
    <source>
        <dbReference type="EMBL" id="ANF94795.1"/>
    </source>
</evidence>
<dbReference type="EMBL" id="CP013023">
    <property type="protein sequence ID" value="ANF94795.1"/>
    <property type="molecule type" value="Genomic_DNA"/>
</dbReference>
<dbReference type="AlphaFoldDB" id="A0A172ZAX7"/>
<protein>
    <submittedName>
        <fullName evidence="1">Uncharacterized protein</fullName>
    </submittedName>
</protein>
<evidence type="ECO:0000313" key="2">
    <source>
        <dbReference type="Proteomes" id="UP000078148"/>
    </source>
</evidence>
<proteinExistence type="predicted"/>
<gene>
    <name evidence="1" type="ORF">AR543_01270</name>
</gene>
<keyword evidence="2" id="KW-1185">Reference proteome</keyword>
<dbReference type="Proteomes" id="UP000078148">
    <property type="component" value="Chromosome"/>
</dbReference>
<accession>A0A172ZAX7</accession>
<name>A0A172ZAX7_9BACL</name>
<dbReference type="RefSeq" id="WP_060531118.1">
    <property type="nucleotide sequence ID" value="NZ_CP013023.1"/>
</dbReference>
<organism evidence="1 2">
    <name type="scientific">Paenibacillus bovis</name>
    <dbReference type="NCBI Taxonomy" id="1616788"/>
    <lineage>
        <taxon>Bacteria</taxon>
        <taxon>Bacillati</taxon>
        <taxon>Bacillota</taxon>
        <taxon>Bacilli</taxon>
        <taxon>Bacillales</taxon>
        <taxon>Paenibacillaceae</taxon>
        <taxon>Paenibacillus</taxon>
    </lineage>
</organism>
<reference evidence="1 2" key="2">
    <citation type="journal article" date="2016" name="Int. J. Syst. Evol. Microbiol.">
        <title>Paenibacillus bovis sp. nov., isolated from raw yak (Bos grunniens) milk.</title>
        <authorList>
            <person name="Gao C."/>
            <person name="Han J."/>
            <person name="Liu Z."/>
            <person name="Xu X."/>
            <person name="Hang F."/>
            <person name="Wu Z."/>
        </authorList>
    </citation>
    <scope>NUCLEOTIDE SEQUENCE [LARGE SCALE GENOMIC DNA]</scope>
    <source>
        <strain evidence="1 2">BD3526</strain>
    </source>
</reference>
<dbReference type="KEGG" id="pbv:AR543_01270"/>
<dbReference type="OrthoDB" id="2989782at2"/>
<sequence length="290" mass="33429">MKKFKNQYPDYKSYLNDDYVMNEVPHKLITSLTSIYIEGVNRKVSNYSGIGRLDYDSVMRNIVNKVAEYAYTDLTQNWGGDYLIQDLRRNISELGQLPSFSRIMDSISDLAFNTFDSYITDDLNELFETVGFGYRLTENQEEPWIIINPNIGTSVKIDTIAELTQKLCKQTTDHILQAKEQLKKAENPRARKDAIRDCLSAMEALMKHITNTKDVAGANNLMVKASEVWGPKVIVTDGHKLWKIFHEDYSDIRHGNSDISNINIEEARYFIDRILIYVDYISKIALKELS</sequence>